<feature type="region of interest" description="Disordered" evidence="1">
    <location>
        <begin position="25"/>
        <end position="44"/>
    </location>
</feature>
<name>A0A4P6Q5Y4_9ACTN</name>
<protein>
    <submittedName>
        <fullName evidence="2">Uncharacterized protein</fullName>
    </submittedName>
</protein>
<accession>A0A4P6Q5Y4</accession>
<feature type="compositionally biased region" description="Basic and acidic residues" evidence="1">
    <location>
        <begin position="34"/>
        <end position="44"/>
    </location>
</feature>
<dbReference type="Proteomes" id="UP000292235">
    <property type="component" value="Chromosome"/>
</dbReference>
<evidence type="ECO:0000313" key="2">
    <source>
        <dbReference type="EMBL" id="QBI56166.1"/>
    </source>
</evidence>
<dbReference type="KEGG" id="strr:EKD16_22065"/>
<reference evidence="2 3" key="1">
    <citation type="submission" date="2019-02" db="EMBL/GenBank/DDBJ databases">
        <authorList>
            <person name="Khodamoradi S."/>
            <person name="Hahnke R.L."/>
            <person name="Kaempfer P."/>
            <person name="Schumann P."/>
            <person name="Rohde M."/>
            <person name="Steinert M."/>
            <person name="Luzhetskyy A."/>
            <person name="Wink J."/>
            <person name="Ruckert C."/>
        </authorList>
    </citation>
    <scope>NUCLEOTIDE SEQUENCE [LARGE SCALE GENOMIC DNA]</scope>
    <source>
        <strain evidence="2 3">M2</strain>
    </source>
</reference>
<dbReference type="AlphaFoldDB" id="A0A4P6Q5Y4"/>
<sequence>MEHLQAGVWPTPETTAVSWKEVLAASPSEEEAGNDEHTTPEDRLSDLTAPVVRIVQLREFYVHDREQLLRAAHAQGFEPAPETERSDYDQEDLVGAVMHLADPLDSVPGAGTIAEQSSAKWLRVDDGDEVIDWSAQPIKESFHSGFRLRRGPDPVHTKEAVWGTVPDFAKLFPLTDCDCDKEECPDCESWTLTPRTADILHSALSMMADEAYDDMENGDRPVTGMDDAWMFFGALPRFTWKMPVGWRRLMARTCDDLAGDLEAGHQPHPRCLAEEVVLMLALKNEAQAHWEMVQDRDDEAHEALPKHRDDYDWDFCLEILFEDHDVMLLFDPRFDGVEDPDSELNRLQAMGDMRPQGWFNTFAGKDQRDPDRGFRC</sequence>
<dbReference type="EMBL" id="CP036455">
    <property type="protein sequence ID" value="QBI56166.1"/>
    <property type="molecule type" value="Genomic_DNA"/>
</dbReference>
<keyword evidence="3" id="KW-1185">Reference proteome</keyword>
<evidence type="ECO:0000313" key="3">
    <source>
        <dbReference type="Proteomes" id="UP000292235"/>
    </source>
</evidence>
<proteinExistence type="predicted"/>
<organism evidence="2 3">
    <name type="scientific">Streptomonospora litoralis</name>
    <dbReference type="NCBI Taxonomy" id="2498135"/>
    <lineage>
        <taxon>Bacteria</taxon>
        <taxon>Bacillati</taxon>
        <taxon>Actinomycetota</taxon>
        <taxon>Actinomycetes</taxon>
        <taxon>Streptosporangiales</taxon>
        <taxon>Nocardiopsidaceae</taxon>
        <taxon>Streptomonospora</taxon>
    </lineage>
</organism>
<gene>
    <name evidence="2" type="ORF">EKD16_22065</name>
</gene>
<evidence type="ECO:0000256" key="1">
    <source>
        <dbReference type="SAM" id="MobiDB-lite"/>
    </source>
</evidence>